<dbReference type="GO" id="GO:0003677">
    <property type="term" value="F:DNA binding"/>
    <property type="evidence" value="ECO:0007669"/>
    <property type="project" value="UniProtKB-UniRule"/>
</dbReference>
<dbReference type="HOGENOM" id="CLU_775987_0_0_0"/>
<evidence type="ECO:0000256" key="5">
    <source>
        <dbReference type="ARBA" id="ARBA00023163"/>
    </source>
</evidence>
<dbReference type="eggNOG" id="COG4974">
    <property type="taxonomic scope" value="Bacteria"/>
</dbReference>
<dbReference type="InterPro" id="IPR010998">
    <property type="entry name" value="Integrase_recombinase_N"/>
</dbReference>
<sequence>MEGNFSLTRTIDEWLAGRPAATRRAYAHDVREFLAALGGELAQLDETALRRWLATFEHRRLARATVRRKLAAVRSFLRYLAERGYLERDLSSVVPAAFGKPPDQTPRVHATERGRLLATALQLADPRLQLLLWLAGCGCPLPVIARLRWRDLEQWNGQGIAFCHDERERAYRCVIPGLIWRGLQSLAETQAGDALVFAHPDGRPVSPQELAETIGWLLDEAAPELATDHRDDDRLLTLSEVAQRLGLPETTIRYYRDRFAPYLPTVGRGRSRRYSPQAVERLRWIIEQLHAGVSPVEIEAQLGGKTNAFASTEDEHRLIESVERLSQRIAELTVSLQLVAKALLQQEGWSPREPGTD</sequence>
<evidence type="ECO:0000256" key="6">
    <source>
        <dbReference type="PROSITE-ProRule" id="PRU01248"/>
    </source>
</evidence>
<dbReference type="Gene3D" id="1.10.1660.10">
    <property type="match status" value="1"/>
</dbReference>
<dbReference type="PANTHER" id="PTHR30204:SF69">
    <property type="entry name" value="MERR-FAMILY TRANSCRIPTIONAL REGULATOR"/>
    <property type="match status" value="1"/>
</dbReference>
<evidence type="ECO:0000256" key="4">
    <source>
        <dbReference type="ARBA" id="ARBA00023125"/>
    </source>
</evidence>
<accession>B9L270</accession>
<keyword evidence="10" id="KW-1185">Reference proteome</keyword>
<dbReference type="AlphaFoldDB" id="B9L270"/>
<name>B9L270_THERP</name>
<evidence type="ECO:0000259" key="8">
    <source>
        <dbReference type="PROSITE" id="PS51900"/>
    </source>
</evidence>
<evidence type="ECO:0000313" key="10">
    <source>
        <dbReference type="Proteomes" id="UP000000447"/>
    </source>
</evidence>
<organism evidence="9 10">
    <name type="scientific">Thermomicrobium roseum (strain ATCC 27502 / DSM 5159 / P-2)</name>
    <dbReference type="NCBI Taxonomy" id="309801"/>
    <lineage>
        <taxon>Bacteria</taxon>
        <taxon>Pseudomonadati</taxon>
        <taxon>Thermomicrobiota</taxon>
        <taxon>Thermomicrobia</taxon>
        <taxon>Thermomicrobiales</taxon>
        <taxon>Thermomicrobiaceae</taxon>
        <taxon>Thermomicrobium</taxon>
    </lineage>
</organism>
<evidence type="ECO:0000256" key="3">
    <source>
        <dbReference type="ARBA" id="ARBA00023015"/>
    </source>
</evidence>
<dbReference type="GO" id="GO:0015074">
    <property type="term" value="P:DNA integration"/>
    <property type="evidence" value="ECO:0007669"/>
    <property type="project" value="UniProtKB-KW"/>
</dbReference>
<dbReference type="Gene3D" id="1.10.150.130">
    <property type="match status" value="1"/>
</dbReference>
<gene>
    <name evidence="9" type="ordered locus">trd_0052</name>
</gene>
<evidence type="ECO:0000259" key="7">
    <source>
        <dbReference type="PROSITE" id="PS50937"/>
    </source>
</evidence>
<dbReference type="STRING" id="309801.trd_0052"/>
<dbReference type="Proteomes" id="UP000000447">
    <property type="component" value="Chromosome"/>
</dbReference>
<proteinExistence type="predicted"/>
<feature type="domain" description="HTH merR-type" evidence="7">
    <location>
        <begin position="235"/>
        <end position="304"/>
    </location>
</feature>
<keyword evidence="4 6" id="KW-0238">DNA-binding</keyword>
<evidence type="ECO:0000256" key="2">
    <source>
        <dbReference type="ARBA" id="ARBA00022908"/>
    </source>
</evidence>
<dbReference type="SUPFAM" id="SSF56349">
    <property type="entry name" value="DNA breaking-rejoining enzymes"/>
    <property type="match status" value="1"/>
</dbReference>
<keyword evidence="5" id="KW-0804">Transcription</keyword>
<evidence type="ECO:0000313" key="9">
    <source>
        <dbReference type="EMBL" id="ACM06054.1"/>
    </source>
</evidence>
<dbReference type="InterPro" id="IPR047057">
    <property type="entry name" value="MerR_fam"/>
</dbReference>
<keyword evidence="1" id="KW-0678">Repressor</keyword>
<keyword evidence="2" id="KW-0229">DNA integration</keyword>
<dbReference type="GO" id="GO:0003700">
    <property type="term" value="F:DNA-binding transcription factor activity"/>
    <property type="evidence" value="ECO:0007669"/>
    <property type="project" value="InterPro"/>
</dbReference>
<dbReference type="PROSITE" id="PS50937">
    <property type="entry name" value="HTH_MERR_2"/>
    <property type="match status" value="1"/>
</dbReference>
<dbReference type="SMART" id="SM00422">
    <property type="entry name" value="HTH_MERR"/>
    <property type="match status" value="1"/>
</dbReference>
<dbReference type="KEGG" id="tro:trd_0052"/>
<dbReference type="PANTHER" id="PTHR30204">
    <property type="entry name" value="REDOX-CYCLING DRUG-SENSING TRANSCRIPTIONAL ACTIVATOR SOXR"/>
    <property type="match status" value="1"/>
</dbReference>
<feature type="domain" description="Core-binding (CB)" evidence="8">
    <location>
        <begin position="5"/>
        <end position="81"/>
    </location>
</feature>
<evidence type="ECO:0000256" key="1">
    <source>
        <dbReference type="ARBA" id="ARBA00022491"/>
    </source>
</evidence>
<dbReference type="PROSITE" id="PS51900">
    <property type="entry name" value="CB"/>
    <property type="match status" value="1"/>
</dbReference>
<dbReference type="InterPro" id="IPR004107">
    <property type="entry name" value="Integrase_SAM-like_N"/>
</dbReference>
<dbReference type="InterPro" id="IPR000551">
    <property type="entry name" value="MerR-type_HTH_dom"/>
</dbReference>
<dbReference type="InterPro" id="IPR009061">
    <property type="entry name" value="DNA-bd_dom_put_sf"/>
</dbReference>
<dbReference type="Pfam" id="PF13411">
    <property type="entry name" value="MerR_1"/>
    <property type="match status" value="1"/>
</dbReference>
<reference evidence="9 10" key="1">
    <citation type="journal article" date="2009" name="PLoS ONE">
        <title>Complete genome sequence of the aerobic CO-oxidizing thermophile Thermomicrobium roseum.</title>
        <authorList>
            <person name="Wu D."/>
            <person name="Raymond J."/>
            <person name="Wu M."/>
            <person name="Chatterji S."/>
            <person name="Ren Q."/>
            <person name="Graham J.E."/>
            <person name="Bryant D.A."/>
            <person name="Robb F."/>
            <person name="Colman A."/>
            <person name="Tallon L.J."/>
            <person name="Badger J.H."/>
            <person name="Madupu R."/>
            <person name="Ward N.L."/>
            <person name="Eisen J.A."/>
        </authorList>
    </citation>
    <scope>NUCLEOTIDE SEQUENCE [LARGE SCALE GENOMIC DNA]</scope>
    <source>
        <strain evidence="10">ATCC 27502 / DSM 5159 / P-2</strain>
    </source>
</reference>
<keyword evidence="3" id="KW-0805">Transcription regulation</keyword>
<dbReference type="Pfam" id="PF02899">
    <property type="entry name" value="Phage_int_SAM_1"/>
    <property type="match status" value="1"/>
</dbReference>
<protein>
    <submittedName>
        <fullName evidence="9">Tyrosine recombinase xerC</fullName>
    </submittedName>
</protein>
<dbReference type="SUPFAM" id="SSF46955">
    <property type="entry name" value="Putative DNA-binding domain"/>
    <property type="match status" value="1"/>
</dbReference>
<dbReference type="eggNOG" id="COG0789">
    <property type="taxonomic scope" value="Bacteria"/>
</dbReference>
<dbReference type="InterPro" id="IPR044068">
    <property type="entry name" value="CB"/>
</dbReference>
<dbReference type="InterPro" id="IPR011010">
    <property type="entry name" value="DNA_brk_join_enz"/>
</dbReference>
<dbReference type="EMBL" id="CP001275">
    <property type="protein sequence ID" value="ACM06054.1"/>
    <property type="molecule type" value="Genomic_DNA"/>
</dbReference>